<protein>
    <recommendedName>
        <fullName evidence="4">Carboxypeptidase regulatory-like domain-containing protein</fullName>
    </recommendedName>
</protein>
<evidence type="ECO:0008006" key="4">
    <source>
        <dbReference type="Google" id="ProtNLM"/>
    </source>
</evidence>
<dbReference type="Proteomes" id="UP000240009">
    <property type="component" value="Unassembled WGS sequence"/>
</dbReference>
<organism evidence="2 3">
    <name type="scientific">Blastopirellula marina</name>
    <dbReference type="NCBI Taxonomy" id="124"/>
    <lineage>
        <taxon>Bacteria</taxon>
        <taxon>Pseudomonadati</taxon>
        <taxon>Planctomycetota</taxon>
        <taxon>Planctomycetia</taxon>
        <taxon>Pirellulales</taxon>
        <taxon>Pirellulaceae</taxon>
        <taxon>Blastopirellula</taxon>
    </lineage>
</organism>
<evidence type="ECO:0000313" key="3">
    <source>
        <dbReference type="Proteomes" id="UP000240009"/>
    </source>
</evidence>
<gene>
    <name evidence="2" type="ORF">C5Y96_13705</name>
</gene>
<comment type="caution">
    <text evidence="2">The sequence shown here is derived from an EMBL/GenBank/DDBJ whole genome shotgun (WGS) entry which is preliminary data.</text>
</comment>
<sequence>MIRLDVLTVAALFLLGICGCDSKSGELAPVSATVTSKGSPVTEGTLTFTPEAGGKPGSGKINSDGTVTWTTYKEGDGLTKGAGRLSFAPPPVPIPENLKPGESLPTHALAGMSPKETTITVNEGSNTLAIELVK</sequence>
<evidence type="ECO:0000256" key="1">
    <source>
        <dbReference type="SAM" id="MobiDB-lite"/>
    </source>
</evidence>
<name>A0A2S8FH25_9BACT</name>
<evidence type="ECO:0000313" key="2">
    <source>
        <dbReference type="EMBL" id="PQO31390.1"/>
    </source>
</evidence>
<dbReference type="OrthoDB" id="268362at2"/>
<dbReference type="AlphaFoldDB" id="A0A2S8FH25"/>
<reference evidence="2 3" key="1">
    <citation type="submission" date="2018-02" db="EMBL/GenBank/DDBJ databases">
        <title>Comparative genomes isolates from brazilian mangrove.</title>
        <authorList>
            <person name="Araujo J.E."/>
            <person name="Taketani R.G."/>
            <person name="Silva M.C.P."/>
            <person name="Loureco M.V."/>
            <person name="Andreote F.D."/>
        </authorList>
    </citation>
    <scope>NUCLEOTIDE SEQUENCE [LARGE SCALE GENOMIC DNA]</scope>
    <source>
        <strain evidence="2 3">HEX-2 MGV</strain>
    </source>
</reference>
<dbReference type="PROSITE" id="PS51257">
    <property type="entry name" value="PROKAR_LIPOPROTEIN"/>
    <property type="match status" value="1"/>
</dbReference>
<accession>A0A2S8FH25</accession>
<proteinExistence type="predicted"/>
<feature type="region of interest" description="Disordered" evidence="1">
    <location>
        <begin position="47"/>
        <end position="66"/>
    </location>
</feature>
<dbReference type="EMBL" id="PUIA01000037">
    <property type="protein sequence ID" value="PQO31390.1"/>
    <property type="molecule type" value="Genomic_DNA"/>
</dbReference>
<dbReference type="RefSeq" id="WP_105354222.1">
    <property type="nucleotide sequence ID" value="NZ_PUIA01000037.1"/>
</dbReference>